<gene>
    <name evidence="3" type="ORF">D915_009659</name>
</gene>
<dbReference type="PANTHER" id="PTHR31233:SF6">
    <property type="entry name" value="PROTEIN BICAUDAL D"/>
    <property type="match status" value="1"/>
</dbReference>
<dbReference type="GO" id="GO:0005794">
    <property type="term" value="C:Golgi apparatus"/>
    <property type="evidence" value="ECO:0007669"/>
    <property type="project" value="TreeGrafter"/>
</dbReference>
<dbReference type="GO" id="GO:0070507">
    <property type="term" value="P:regulation of microtubule cytoskeleton organization"/>
    <property type="evidence" value="ECO:0007669"/>
    <property type="project" value="TreeGrafter"/>
</dbReference>
<dbReference type="GO" id="GO:0070840">
    <property type="term" value="F:dynein complex binding"/>
    <property type="evidence" value="ECO:0007669"/>
    <property type="project" value="InterPro"/>
</dbReference>
<dbReference type="GO" id="GO:0005829">
    <property type="term" value="C:cytosol"/>
    <property type="evidence" value="ECO:0007669"/>
    <property type="project" value="TreeGrafter"/>
</dbReference>
<dbReference type="EMBL" id="JXXN02005913">
    <property type="protein sequence ID" value="THD19656.1"/>
    <property type="molecule type" value="Genomic_DNA"/>
</dbReference>
<sequence>MTEKSLEEALESLQIERDQCHNLRKEPGSRHTSEPMYHFKALYHDLKGSVNLSLTNRDGTENSSQVLKKIDAALMEKPGFDNKYVQEDAHLSQSSVGVKNSKGERALSTPDDLFTELRVTETTKCEAELSLLEADKNELNRLPEEKQRSLELTNGEVSNEQERINGLLAQLDATMSIRSGADEECERKKAKSEPSASDLAVPGGHSAKDIMAESTLSVLLQLDENDENGNSIRNQATY</sequence>
<comment type="similarity">
    <text evidence="1">Belongs to the BicD family.</text>
</comment>
<keyword evidence="4" id="KW-1185">Reference proteome</keyword>
<organism evidence="3 4">
    <name type="scientific">Fasciola hepatica</name>
    <name type="common">Liver fluke</name>
    <dbReference type="NCBI Taxonomy" id="6192"/>
    <lineage>
        <taxon>Eukaryota</taxon>
        <taxon>Metazoa</taxon>
        <taxon>Spiralia</taxon>
        <taxon>Lophotrochozoa</taxon>
        <taxon>Platyhelminthes</taxon>
        <taxon>Trematoda</taxon>
        <taxon>Digenea</taxon>
        <taxon>Plagiorchiida</taxon>
        <taxon>Echinostomata</taxon>
        <taxon>Echinostomatoidea</taxon>
        <taxon>Fasciolidae</taxon>
        <taxon>Fasciola</taxon>
    </lineage>
</organism>
<dbReference type="GO" id="GO:0008093">
    <property type="term" value="F:cytoskeletal anchor activity"/>
    <property type="evidence" value="ECO:0007669"/>
    <property type="project" value="InterPro"/>
</dbReference>
<dbReference type="Pfam" id="PF09730">
    <property type="entry name" value="BicD"/>
    <property type="match status" value="1"/>
</dbReference>
<dbReference type="Proteomes" id="UP000230066">
    <property type="component" value="Unassembled WGS sequence"/>
</dbReference>
<dbReference type="AlphaFoldDB" id="A0A4E0R103"/>
<reference evidence="3" key="1">
    <citation type="submission" date="2019-03" db="EMBL/GenBank/DDBJ databases">
        <title>Improved annotation for the trematode Fasciola hepatica.</title>
        <authorList>
            <person name="Choi Y.-J."/>
            <person name="Martin J."/>
            <person name="Mitreva M."/>
        </authorList>
    </citation>
    <scope>NUCLEOTIDE SEQUENCE [LARGE SCALE GENOMIC DNA]</scope>
</reference>
<dbReference type="InterPro" id="IPR018477">
    <property type="entry name" value="BICD"/>
</dbReference>
<evidence type="ECO:0000256" key="1">
    <source>
        <dbReference type="ARBA" id="ARBA00010061"/>
    </source>
</evidence>
<protein>
    <submittedName>
        <fullName evidence="3">Protein bicaudal D</fullName>
    </submittedName>
</protein>
<evidence type="ECO:0000313" key="3">
    <source>
        <dbReference type="EMBL" id="THD19656.1"/>
    </source>
</evidence>
<keyword evidence="2" id="KW-0175">Coiled coil</keyword>
<evidence type="ECO:0000256" key="2">
    <source>
        <dbReference type="ARBA" id="ARBA00023054"/>
    </source>
</evidence>
<proteinExistence type="inferred from homology"/>
<comment type="caution">
    <text evidence="3">The sequence shown here is derived from an EMBL/GenBank/DDBJ whole genome shotgun (WGS) entry which is preliminary data.</text>
</comment>
<evidence type="ECO:0000313" key="4">
    <source>
        <dbReference type="Proteomes" id="UP000230066"/>
    </source>
</evidence>
<dbReference type="GO" id="GO:0034452">
    <property type="term" value="F:dynactin binding"/>
    <property type="evidence" value="ECO:0007669"/>
    <property type="project" value="TreeGrafter"/>
</dbReference>
<accession>A0A4E0R103</accession>
<dbReference type="GO" id="GO:0072393">
    <property type="term" value="P:microtubule anchoring at microtubule organizing center"/>
    <property type="evidence" value="ECO:0007669"/>
    <property type="project" value="TreeGrafter"/>
</dbReference>
<dbReference type="PANTHER" id="PTHR31233">
    <property type="entry name" value="BICAUDAL D FAMILY MEMBER"/>
    <property type="match status" value="1"/>
</dbReference>
<name>A0A4E0R103_FASHE</name>